<keyword evidence="1 3" id="KW-0853">WD repeat</keyword>
<dbReference type="PANTHER" id="PTHR22847:SF637">
    <property type="entry name" value="WD REPEAT DOMAIN 5B"/>
    <property type="match status" value="1"/>
</dbReference>
<dbReference type="PRINTS" id="PR00320">
    <property type="entry name" value="GPROTEINBRPT"/>
</dbReference>
<evidence type="ECO:0000256" key="4">
    <source>
        <dbReference type="SAM" id="Phobius"/>
    </source>
</evidence>
<dbReference type="Gene3D" id="2.130.10.10">
    <property type="entry name" value="YVTN repeat-like/Quinoprotein amine dehydrogenase"/>
    <property type="match status" value="2"/>
</dbReference>
<dbReference type="HOGENOM" id="CLU_000288_57_33_3"/>
<feature type="transmembrane region" description="Helical" evidence="4">
    <location>
        <begin position="99"/>
        <end position="122"/>
    </location>
</feature>
<keyword evidence="4" id="KW-1133">Transmembrane helix</keyword>
<feature type="transmembrane region" description="Helical" evidence="4">
    <location>
        <begin position="38"/>
        <end position="59"/>
    </location>
</feature>
<dbReference type="Pfam" id="PF00400">
    <property type="entry name" value="WD40"/>
    <property type="match status" value="7"/>
</dbReference>
<dbReference type="InterPro" id="IPR001623">
    <property type="entry name" value="DnaJ_domain"/>
</dbReference>
<dbReference type="InterPro" id="IPR020472">
    <property type="entry name" value="WD40_PAC1"/>
</dbReference>
<name>E0UE47_GLOV7</name>
<dbReference type="Pfam" id="PF00226">
    <property type="entry name" value="DnaJ"/>
    <property type="match status" value="1"/>
</dbReference>
<dbReference type="SUPFAM" id="SSF46565">
    <property type="entry name" value="Chaperone J-domain"/>
    <property type="match status" value="1"/>
</dbReference>
<sequence>MTHHSREGKGFVAGGTTAGAGISATIGKMGLIGKFGGVSIGMLPVAVVGGVTGAAAYGALKALEEADATALNAAGLGTISGLGVSSLIGNMGLGLGGGAIAIGMIPLSVAGGVVGLGMYGLAKMLSYGNLEKKIYQNLLFLEQITQEYEEEKFWSSLEVEQELESLKGAVGFKTDSDSQDFAVMLFLPIAEKDGQEFSQKTLYDQQEIEELLRELKDKIENNNNVNFQDEIENLWKALQAQAAKQNSSAKELTKSEEIIAHWQCGYILQDHPSKINAIAISPDGQTLMSGSNDQTVKLWNLTTGKPIYTFFGLGGEVQTVAFSPDGEMIIAGGFDQRISAWKLATKQIFSAFFSLRSYQSHEGAIFSLAFTHNRQSIISASGDHKLKIWGGFTGQWKRTLNGHSDIVWSIAITPDSQMLVSGSADKTIGIWELESYKPPHFLQGHSGEVTAIAISPSGKFMISGSTDTTIKIWHLPTGELLKTLKGHTNSVLSLAISPDGETLVSASYQEIKLWCLSTKKLLQNLCGCSPIVFSPDGKILISGGYGNSIKVWYLTLGMISEQPITDVVNSGEWWEILRVPTNATAKQVKDAYRHLARQYHPDLNPDDEAIAKMQIINSAYEQFLQKPYDS</sequence>
<dbReference type="InterPro" id="IPR015943">
    <property type="entry name" value="WD40/YVTN_repeat-like_dom_sf"/>
</dbReference>
<dbReference type="CDD" id="cd06257">
    <property type="entry name" value="DnaJ"/>
    <property type="match status" value="1"/>
</dbReference>
<feature type="repeat" description="WD" evidence="3">
    <location>
        <begin position="484"/>
        <end position="524"/>
    </location>
</feature>
<feature type="repeat" description="WD" evidence="3">
    <location>
        <begin position="358"/>
        <end position="389"/>
    </location>
</feature>
<dbReference type="SUPFAM" id="SSF50978">
    <property type="entry name" value="WD40 repeat-like"/>
    <property type="match status" value="1"/>
</dbReference>
<protein>
    <submittedName>
        <fullName evidence="6">Heat shock protein DnaJ domain protein</fullName>
    </submittedName>
</protein>
<dbReference type="InterPro" id="IPR036322">
    <property type="entry name" value="WD40_repeat_dom_sf"/>
</dbReference>
<dbReference type="PROSITE" id="PS00678">
    <property type="entry name" value="WD_REPEATS_1"/>
    <property type="match status" value="2"/>
</dbReference>
<dbReference type="InterPro" id="IPR036869">
    <property type="entry name" value="J_dom_sf"/>
</dbReference>
<dbReference type="OrthoDB" id="434800at2"/>
<feature type="repeat" description="WD" evidence="3">
    <location>
        <begin position="400"/>
        <end position="435"/>
    </location>
</feature>
<dbReference type="EMBL" id="CP002198">
    <property type="protein sequence ID" value="ADN14172.1"/>
    <property type="molecule type" value="Genomic_DNA"/>
</dbReference>
<dbReference type="PANTHER" id="PTHR22847">
    <property type="entry name" value="WD40 REPEAT PROTEIN"/>
    <property type="match status" value="1"/>
</dbReference>
<feature type="repeat" description="WD" evidence="3">
    <location>
        <begin position="310"/>
        <end position="351"/>
    </location>
</feature>
<feature type="repeat" description="WD" evidence="3">
    <location>
        <begin position="531"/>
        <end position="552"/>
    </location>
</feature>
<gene>
    <name evidence="6" type="ordered locus">Cyan7822_2193</name>
</gene>
<keyword evidence="4" id="KW-0812">Transmembrane</keyword>
<dbReference type="PROSITE" id="PS50294">
    <property type="entry name" value="WD_REPEATS_REGION"/>
    <property type="match status" value="5"/>
</dbReference>
<dbReference type="eggNOG" id="COG0484">
    <property type="taxonomic scope" value="Bacteria"/>
</dbReference>
<dbReference type="KEGG" id="cyj:Cyan7822_2193"/>
<accession>E0UE47</accession>
<dbReference type="InterPro" id="IPR019775">
    <property type="entry name" value="WD40_repeat_CS"/>
</dbReference>
<evidence type="ECO:0000313" key="7">
    <source>
        <dbReference type="Proteomes" id="UP000008206"/>
    </source>
</evidence>
<keyword evidence="7" id="KW-1185">Reference proteome</keyword>
<feature type="repeat" description="WD" evidence="3">
    <location>
        <begin position="268"/>
        <end position="309"/>
    </location>
</feature>
<dbReference type="RefSeq" id="WP_013322277.1">
    <property type="nucleotide sequence ID" value="NC_014501.1"/>
</dbReference>
<dbReference type="CDD" id="cd00200">
    <property type="entry name" value="WD40"/>
    <property type="match status" value="1"/>
</dbReference>
<dbReference type="STRING" id="497965.Cyan7822_2193"/>
<dbReference type="Proteomes" id="UP000008206">
    <property type="component" value="Chromosome"/>
</dbReference>
<proteinExistence type="predicted"/>
<dbReference type="InterPro" id="IPR001680">
    <property type="entry name" value="WD40_rpt"/>
</dbReference>
<dbReference type="eggNOG" id="COG2319">
    <property type="taxonomic scope" value="Bacteria"/>
</dbReference>
<dbReference type="SMART" id="SM00320">
    <property type="entry name" value="WD40"/>
    <property type="match status" value="7"/>
</dbReference>
<evidence type="ECO:0000256" key="1">
    <source>
        <dbReference type="ARBA" id="ARBA00022574"/>
    </source>
</evidence>
<reference evidence="7" key="1">
    <citation type="journal article" date="2011" name="MBio">
        <title>Novel metabolic attributes of the genus Cyanothece, comprising a group of unicellular nitrogen-fixing Cyanobacteria.</title>
        <authorList>
            <person name="Bandyopadhyay A."/>
            <person name="Elvitigala T."/>
            <person name="Welsh E."/>
            <person name="Stockel J."/>
            <person name="Liberton M."/>
            <person name="Min H."/>
            <person name="Sherman L.A."/>
            <person name="Pakrasi H.B."/>
        </authorList>
    </citation>
    <scope>NUCLEOTIDE SEQUENCE [LARGE SCALE GENOMIC DNA]</scope>
    <source>
        <strain evidence="7">PCC 7822</strain>
    </source>
</reference>
<dbReference type="Gene3D" id="1.10.287.110">
    <property type="entry name" value="DnaJ domain"/>
    <property type="match status" value="1"/>
</dbReference>
<evidence type="ECO:0000313" key="6">
    <source>
        <dbReference type="EMBL" id="ADN14172.1"/>
    </source>
</evidence>
<feature type="domain" description="J" evidence="5">
    <location>
        <begin position="572"/>
        <end position="628"/>
    </location>
</feature>
<keyword evidence="4" id="KW-0472">Membrane</keyword>
<evidence type="ECO:0000256" key="3">
    <source>
        <dbReference type="PROSITE-ProRule" id="PRU00221"/>
    </source>
</evidence>
<dbReference type="PROSITE" id="PS50082">
    <property type="entry name" value="WD_REPEATS_2"/>
    <property type="match status" value="7"/>
</dbReference>
<keyword evidence="6" id="KW-0346">Stress response</keyword>
<dbReference type="AlphaFoldDB" id="E0UE47"/>
<dbReference type="SMART" id="SM00271">
    <property type="entry name" value="DnaJ"/>
    <property type="match status" value="1"/>
</dbReference>
<keyword evidence="2" id="KW-0677">Repeat</keyword>
<evidence type="ECO:0000259" key="5">
    <source>
        <dbReference type="PROSITE" id="PS50076"/>
    </source>
</evidence>
<feature type="transmembrane region" description="Helical" evidence="4">
    <location>
        <begin position="71"/>
        <end position="93"/>
    </location>
</feature>
<dbReference type="PRINTS" id="PR00625">
    <property type="entry name" value="JDOMAIN"/>
</dbReference>
<evidence type="ECO:0000256" key="2">
    <source>
        <dbReference type="ARBA" id="ARBA00022737"/>
    </source>
</evidence>
<dbReference type="PROSITE" id="PS50076">
    <property type="entry name" value="DNAJ_2"/>
    <property type="match status" value="1"/>
</dbReference>
<feature type="repeat" description="WD" evidence="3">
    <location>
        <begin position="442"/>
        <end position="483"/>
    </location>
</feature>
<organism evidence="6 7">
    <name type="scientific">Gloeothece verrucosa (strain PCC 7822)</name>
    <name type="common">Cyanothece sp. (strain PCC 7822)</name>
    <dbReference type="NCBI Taxonomy" id="497965"/>
    <lineage>
        <taxon>Bacteria</taxon>
        <taxon>Bacillati</taxon>
        <taxon>Cyanobacteriota</taxon>
        <taxon>Cyanophyceae</taxon>
        <taxon>Oscillatoriophycideae</taxon>
        <taxon>Chroococcales</taxon>
        <taxon>Aphanothecaceae</taxon>
        <taxon>Gloeothece</taxon>
        <taxon>Gloeothece verrucosa</taxon>
    </lineage>
</organism>